<feature type="domain" description="NlpC/P60" evidence="7">
    <location>
        <begin position="331"/>
        <end position="450"/>
    </location>
</feature>
<evidence type="ECO:0000256" key="5">
    <source>
        <dbReference type="SAM" id="MobiDB-lite"/>
    </source>
</evidence>
<comment type="caution">
    <text evidence="8">The sequence shown here is derived from an EMBL/GenBank/DDBJ whole genome shotgun (WGS) entry which is preliminary data.</text>
</comment>
<organism evidence="8 9">
    <name type="scientific">Latilactobacillus sakei</name>
    <name type="common">Lactobacillus sakei</name>
    <dbReference type="NCBI Taxonomy" id="1599"/>
    <lineage>
        <taxon>Bacteria</taxon>
        <taxon>Bacillati</taxon>
        <taxon>Bacillota</taxon>
        <taxon>Bacilli</taxon>
        <taxon>Lactobacillales</taxon>
        <taxon>Lactobacillaceae</taxon>
        <taxon>Latilactobacillus</taxon>
    </lineage>
</organism>
<evidence type="ECO:0000256" key="3">
    <source>
        <dbReference type="ARBA" id="ARBA00022801"/>
    </source>
</evidence>
<feature type="region of interest" description="Disordered" evidence="5">
    <location>
        <begin position="195"/>
        <end position="331"/>
    </location>
</feature>
<keyword evidence="6" id="KW-0732">Signal</keyword>
<dbReference type="Pfam" id="PF00877">
    <property type="entry name" value="NLPC_P60"/>
    <property type="match status" value="1"/>
</dbReference>
<dbReference type="PROSITE" id="PS51935">
    <property type="entry name" value="NLPC_P60"/>
    <property type="match status" value="1"/>
</dbReference>
<keyword evidence="2" id="KW-0645">Protease</keyword>
<evidence type="ECO:0000313" key="9">
    <source>
        <dbReference type="Proteomes" id="UP000234349"/>
    </source>
</evidence>
<evidence type="ECO:0000259" key="7">
    <source>
        <dbReference type="PROSITE" id="PS51935"/>
    </source>
</evidence>
<evidence type="ECO:0000256" key="4">
    <source>
        <dbReference type="ARBA" id="ARBA00022807"/>
    </source>
</evidence>
<evidence type="ECO:0000256" key="6">
    <source>
        <dbReference type="SAM" id="SignalP"/>
    </source>
</evidence>
<dbReference type="InterPro" id="IPR051202">
    <property type="entry name" value="Peptidase_C40"/>
</dbReference>
<feature type="signal peptide" evidence="6">
    <location>
        <begin position="1"/>
        <end position="31"/>
    </location>
</feature>
<dbReference type="RefSeq" id="WP_076632448.1">
    <property type="nucleotide sequence ID" value="NZ_CP017273.1"/>
</dbReference>
<evidence type="ECO:0000256" key="2">
    <source>
        <dbReference type="ARBA" id="ARBA00022670"/>
    </source>
</evidence>
<evidence type="ECO:0000256" key="1">
    <source>
        <dbReference type="ARBA" id="ARBA00007074"/>
    </source>
</evidence>
<dbReference type="PANTHER" id="PTHR47053:SF1">
    <property type="entry name" value="MUREIN DD-ENDOPEPTIDASE MEPH-RELATED"/>
    <property type="match status" value="1"/>
</dbReference>
<comment type="similarity">
    <text evidence="1">Belongs to the peptidase C40 family.</text>
</comment>
<dbReference type="Proteomes" id="UP000234349">
    <property type="component" value="Unassembled WGS sequence"/>
</dbReference>
<feature type="chain" id="PRO_5043802219" evidence="6">
    <location>
        <begin position="32"/>
        <end position="450"/>
    </location>
</feature>
<dbReference type="GO" id="GO:0008234">
    <property type="term" value="F:cysteine-type peptidase activity"/>
    <property type="evidence" value="ECO:0007669"/>
    <property type="project" value="UniProtKB-KW"/>
</dbReference>
<dbReference type="PANTHER" id="PTHR47053">
    <property type="entry name" value="MUREIN DD-ENDOPEPTIDASE MEPH-RELATED"/>
    <property type="match status" value="1"/>
</dbReference>
<sequence>MKKQKMTYLSSGIVGLAGLALMGIQANEAQAATTGTVNYTDGATTVWTSPEVGQKPTRYLTNNQNVTIKNTKQVYGQTWYQLADNEWVAGEFVKTGATTPAATTAAPAAKDTITVNYKSGATTIWTNTTAAQPTGAYLTYGKAQNVIASKTANGVTWYQLENKGWVPSSYVVLNNPNLAGVTPITDAPAVTPVATTTATTTPAASTTTTTPAATTATSESATQTSTTQQQAPAASQSSTTTPAAPAQQSSSVATSSSTTQATQVQTQTQTSQTSTSVAPVAQSASTQQSAPAQQQSTTQTQNTTNTASSSNTTTATTPTQSTNTNNSTATSGNAQSVVSAALSQIGTPYVWGGSTPGVGLDCSGLVQYAYSRAGVSLGRITTAQEGAGQRVSLNSLQPGDIIFWGGAGASYHDAIYIGGGQYVHAPQPGESVKISTISSYFMPSFAVRVL</sequence>
<dbReference type="Gene3D" id="3.90.1720.10">
    <property type="entry name" value="endopeptidase domain like (from Nostoc punctiforme)"/>
    <property type="match status" value="1"/>
</dbReference>
<dbReference type="InterPro" id="IPR000064">
    <property type="entry name" value="NLP_P60_dom"/>
</dbReference>
<evidence type="ECO:0000313" key="8">
    <source>
        <dbReference type="EMBL" id="PKX77343.1"/>
    </source>
</evidence>
<dbReference type="InterPro" id="IPR038765">
    <property type="entry name" value="Papain-like_cys_pep_sf"/>
</dbReference>
<keyword evidence="4" id="KW-0788">Thiol protease</keyword>
<accession>A0AAX0V9U1</accession>
<dbReference type="EMBL" id="MKGH01000033">
    <property type="protein sequence ID" value="PKX77343.1"/>
    <property type="molecule type" value="Genomic_DNA"/>
</dbReference>
<name>A0AAX0V9U1_LATSK</name>
<gene>
    <name evidence="8" type="ORF">CUR37_06975</name>
</gene>
<keyword evidence="3" id="KW-0378">Hydrolase</keyword>
<dbReference type="GO" id="GO:0006508">
    <property type="term" value="P:proteolysis"/>
    <property type="evidence" value="ECO:0007669"/>
    <property type="project" value="UniProtKB-KW"/>
</dbReference>
<reference evidence="8 9" key="1">
    <citation type="submission" date="2016-09" db="EMBL/GenBank/DDBJ databases">
        <authorList>
            <person name="Inglin R.C."/>
        </authorList>
    </citation>
    <scope>NUCLEOTIDE SEQUENCE [LARGE SCALE GENOMIC DNA]</scope>
    <source>
        <strain evidence="8 9">RI-517</strain>
    </source>
</reference>
<protein>
    <submittedName>
        <fullName evidence="8">Peptidoglycan endopeptidase</fullName>
    </submittedName>
</protein>
<proteinExistence type="inferred from homology"/>
<dbReference type="AlphaFoldDB" id="A0AAX0V9U1"/>
<dbReference type="SUPFAM" id="SSF54001">
    <property type="entry name" value="Cysteine proteinases"/>
    <property type="match status" value="1"/>
</dbReference>